<evidence type="ECO:0000313" key="1">
    <source>
        <dbReference type="EMBL" id="KAB7835757.1"/>
    </source>
</evidence>
<dbReference type="AlphaFoldDB" id="A0A5N5W1J0"/>
<dbReference type="Proteomes" id="UP000327000">
    <property type="component" value="Unassembled WGS sequence"/>
</dbReference>
<protein>
    <recommendedName>
        <fullName evidence="3">XRE family transcriptional regulator</fullName>
    </recommendedName>
</protein>
<evidence type="ECO:0008006" key="3">
    <source>
        <dbReference type="Google" id="ProtNLM"/>
    </source>
</evidence>
<evidence type="ECO:0000313" key="2">
    <source>
        <dbReference type="Proteomes" id="UP000327000"/>
    </source>
</evidence>
<proteinExistence type="predicted"/>
<dbReference type="EMBL" id="VOKX01000106">
    <property type="protein sequence ID" value="KAB7835757.1"/>
    <property type="molecule type" value="Genomic_DNA"/>
</dbReference>
<keyword evidence="2" id="KW-1185">Reference proteome</keyword>
<sequence length="454" mass="49371">MEEPQETLFAVLIRQLGWEDYEVFSARYAETARRLADVTRTPAVASAHLEKRQFDRWRRAGLKRPPRREARRVLDELFPGHSVELLFRPVATASASGRAECSQEAPEASIDSGIEDVVMTAANESARFAAQAEGSNVGPHTMEQLEADIRRIVCTYPNRPVGPLFQEVRELRNHAFRLLEGKQPPAYTRDLYLASAVLCGVLANASFDLGCYSAAETQARSAFLCGELAGHNGVRAWIRGLQALIAYWDGRPTDAVRLAEAGSGYIPEGGTAHIRLASVKARALGQLGRSSDALGALHAADTLRDATNGADDLPGGMLAFLPEKQLFYASSTLLWLGGDQHLADAESRAQEAVAMFSSAEPGERRLGEENLARIDLALARLGRGDVDGAAEQVHEVIGINSRRHTESVARRLAYFRRDLSRHAAATSPSAIALREALMAHQHHTSTALPPGETA</sequence>
<name>A0A5N5W1J0_STRMB</name>
<dbReference type="OrthoDB" id="3215106at2"/>
<comment type="caution">
    <text evidence="1">The sequence shown here is derived from an EMBL/GenBank/DDBJ whole genome shotgun (WGS) entry which is preliminary data.</text>
</comment>
<reference evidence="1 2" key="1">
    <citation type="journal article" date="2019" name="Microb. Cell Fact.">
        <title>Exploring novel herbicidin analogues by transcriptional regulator overexpression and MS/MS molecular networking.</title>
        <authorList>
            <person name="Shi Y."/>
            <person name="Gu R."/>
            <person name="Li Y."/>
            <person name="Wang X."/>
            <person name="Ren W."/>
            <person name="Li X."/>
            <person name="Wang L."/>
            <person name="Xie Y."/>
            <person name="Hong B."/>
        </authorList>
    </citation>
    <scope>NUCLEOTIDE SEQUENCE [LARGE SCALE GENOMIC DNA]</scope>
    <source>
        <strain evidence="1 2">US-43</strain>
    </source>
</reference>
<organism evidence="1 2">
    <name type="scientific">Streptomyces mobaraensis</name>
    <name type="common">Streptoverticillium mobaraense</name>
    <dbReference type="NCBI Taxonomy" id="35621"/>
    <lineage>
        <taxon>Bacteria</taxon>
        <taxon>Bacillati</taxon>
        <taxon>Actinomycetota</taxon>
        <taxon>Actinomycetes</taxon>
        <taxon>Kitasatosporales</taxon>
        <taxon>Streptomycetaceae</taxon>
        <taxon>Streptomyces</taxon>
    </lineage>
</organism>
<gene>
    <name evidence="1" type="ORF">FRZ00_26420</name>
</gene>
<accession>A0A5N5W1J0</accession>